<evidence type="ECO:0000256" key="1">
    <source>
        <dbReference type="SAM" id="Phobius"/>
    </source>
</evidence>
<accession>A0ABV7JEB7</accession>
<evidence type="ECO:0000313" key="4">
    <source>
        <dbReference type="Proteomes" id="UP001595533"/>
    </source>
</evidence>
<organism evidence="3 4">
    <name type="scientific">Marinicella sediminis</name>
    <dbReference type="NCBI Taxonomy" id="1792834"/>
    <lineage>
        <taxon>Bacteria</taxon>
        <taxon>Pseudomonadati</taxon>
        <taxon>Pseudomonadota</taxon>
        <taxon>Gammaproteobacteria</taxon>
        <taxon>Lysobacterales</taxon>
        <taxon>Marinicellaceae</taxon>
        <taxon>Marinicella</taxon>
    </lineage>
</organism>
<protein>
    <submittedName>
        <fullName evidence="3">DUF3592 domain-containing protein</fullName>
    </submittedName>
</protein>
<keyword evidence="1" id="KW-1133">Transmembrane helix</keyword>
<keyword evidence="1" id="KW-0812">Transmembrane</keyword>
<gene>
    <name evidence="3" type="ORF">ACFODZ_14830</name>
</gene>
<proteinExistence type="predicted"/>
<dbReference type="InterPro" id="IPR021994">
    <property type="entry name" value="DUF3592"/>
</dbReference>
<reference evidence="4" key="1">
    <citation type="journal article" date="2019" name="Int. J. Syst. Evol. Microbiol.">
        <title>The Global Catalogue of Microorganisms (GCM) 10K type strain sequencing project: providing services to taxonomists for standard genome sequencing and annotation.</title>
        <authorList>
            <consortium name="The Broad Institute Genomics Platform"/>
            <consortium name="The Broad Institute Genome Sequencing Center for Infectious Disease"/>
            <person name="Wu L."/>
            <person name="Ma J."/>
        </authorList>
    </citation>
    <scope>NUCLEOTIDE SEQUENCE [LARGE SCALE GENOMIC DNA]</scope>
    <source>
        <strain evidence="4">KCTC 42953</strain>
    </source>
</reference>
<keyword evidence="4" id="KW-1185">Reference proteome</keyword>
<name>A0ABV7JEB7_9GAMM</name>
<keyword evidence="1" id="KW-0472">Membrane</keyword>
<comment type="caution">
    <text evidence="3">The sequence shown here is derived from an EMBL/GenBank/DDBJ whole genome shotgun (WGS) entry which is preliminary data.</text>
</comment>
<evidence type="ECO:0000259" key="2">
    <source>
        <dbReference type="Pfam" id="PF12158"/>
    </source>
</evidence>
<sequence>MSFSISTGGPVWATMLMVAFLLALLFWIIRNHRLGEAAHGWHPVKATLLEVHIKTRSDDGVEESAPQIKYQYIFRGRTFTRKKLQYGDLWSTDYAESCAHVHGLHKGDVVDVLINPKKPGQSVLIPGYHGRLLPQVIGIVGLISLLLLVF</sequence>
<dbReference type="Pfam" id="PF12158">
    <property type="entry name" value="DUF3592"/>
    <property type="match status" value="1"/>
</dbReference>
<feature type="domain" description="DUF3592" evidence="2">
    <location>
        <begin position="45"/>
        <end position="128"/>
    </location>
</feature>
<feature type="transmembrane region" description="Helical" evidence="1">
    <location>
        <begin position="132"/>
        <end position="149"/>
    </location>
</feature>
<feature type="transmembrane region" description="Helical" evidence="1">
    <location>
        <begin position="12"/>
        <end position="29"/>
    </location>
</feature>
<dbReference type="EMBL" id="JBHRTS010000008">
    <property type="protein sequence ID" value="MFC3195527.1"/>
    <property type="molecule type" value="Genomic_DNA"/>
</dbReference>
<dbReference type="RefSeq" id="WP_077412884.1">
    <property type="nucleotide sequence ID" value="NZ_JBHRTS010000008.1"/>
</dbReference>
<dbReference type="Proteomes" id="UP001595533">
    <property type="component" value="Unassembled WGS sequence"/>
</dbReference>
<evidence type="ECO:0000313" key="3">
    <source>
        <dbReference type="EMBL" id="MFC3195527.1"/>
    </source>
</evidence>